<evidence type="ECO:0000256" key="1">
    <source>
        <dbReference type="ARBA" id="ARBA00007441"/>
    </source>
</evidence>
<dbReference type="Gene3D" id="3.30.470.20">
    <property type="entry name" value="ATP-grasp fold, B domain"/>
    <property type="match status" value="1"/>
</dbReference>
<dbReference type="InterPro" id="IPR015421">
    <property type="entry name" value="PyrdxlP-dep_Trfase_major"/>
</dbReference>
<dbReference type="PROSITE" id="PS50975">
    <property type="entry name" value="ATP_GRASP"/>
    <property type="match status" value="1"/>
</dbReference>
<dbReference type="InterPro" id="IPR053269">
    <property type="entry name" value="Asp-Met_ligase"/>
</dbReference>
<dbReference type="GO" id="GO:0005524">
    <property type="term" value="F:ATP binding"/>
    <property type="evidence" value="ECO:0007669"/>
    <property type="project" value="UniProtKB-UniRule"/>
</dbReference>
<dbReference type="PANTHER" id="PTHR37018">
    <property type="entry name" value="CULTURE SPECIFIC PROTEIN, PUTATIVE (AFU_ORTHOLOGUE AFUA_2G00130)-RELATED"/>
    <property type="match status" value="1"/>
</dbReference>
<organism evidence="5 6">
    <name type="scientific">Aspergillus nanangensis</name>
    <dbReference type="NCBI Taxonomy" id="2582783"/>
    <lineage>
        <taxon>Eukaryota</taxon>
        <taxon>Fungi</taxon>
        <taxon>Dikarya</taxon>
        <taxon>Ascomycota</taxon>
        <taxon>Pezizomycotina</taxon>
        <taxon>Eurotiomycetes</taxon>
        <taxon>Eurotiomycetidae</taxon>
        <taxon>Eurotiales</taxon>
        <taxon>Aspergillaceae</taxon>
        <taxon>Aspergillus</taxon>
        <taxon>Aspergillus subgen. Circumdati</taxon>
    </lineage>
</organism>
<dbReference type="GO" id="GO:0030170">
    <property type="term" value="F:pyridoxal phosphate binding"/>
    <property type="evidence" value="ECO:0007669"/>
    <property type="project" value="InterPro"/>
</dbReference>
<dbReference type="PRINTS" id="PR00753">
    <property type="entry name" value="ACCSYNTHASE"/>
</dbReference>
<comment type="caution">
    <text evidence="5">The sequence shown here is derived from an EMBL/GenBank/DDBJ whole genome shotgun (WGS) entry which is preliminary data.</text>
</comment>
<dbReference type="InterPro" id="IPR003806">
    <property type="entry name" value="ATP-grasp_PylC-type"/>
</dbReference>
<dbReference type="PROSITE" id="PS00105">
    <property type="entry name" value="AA_TRANSFER_CLASS_1"/>
    <property type="match status" value="1"/>
</dbReference>
<proteinExistence type="inferred from homology"/>
<keyword evidence="3" id="KW-0067">ATP-binding</keyword>
<dbReference type="Pfam" id="PF00155">
    <property type="entry name" value="Aminotran_1_2"/>
    <property type="match status" value="1"/>
</dbReference>
<dbReference type="GO" id="GO:0003824">
    <property type="term" value="F:catalytic activity"/>
    <property type="evidence" value="ECO:0007669"/>
    <property type="project" value="InterPro"/>
</dbReference>
<dbReference type="AlphaFoldDB" id="A0AAD4CHH6"/>
<evidence type="ECO:0000313" key="5">
    <source>
        <dbReference type="EMBL" id="KAF9886580.1"/>
    </source>
</evidence>
<protein>
    <recommendedName>
        <fullName evidence="4">ATP-grasp domain-containing protein</fullName>
    </recommendedName>
</protein>
<dbReference type="SUPFAM" id="SSF53383">
    <property type="entry name" value="PLP-dependent transferases"/>
    <property type="match status" value="1"/>
</dbReference>
<keyword evidence="2" id="KW-0663">Pyridoxal phosphate</keyword>
<evidence type="ECO:0000313" key="6">
    <source>
        <dbReference type="Proteomes" id="UP001194746"/>
    </source>
</evidence>
<dbReference type="InterPro" id="IPR004839">
    <property type="entry name" value="Aminotransferase_I/II_large"/>
</dbReference>
<dbReference type="Pfam" id="PF02655">
    <property type="entry name" value="ATP-grasp_3"/>
    <property type="match status" value="1"/>
</dbReference>
<keyword evidence="3" id="KW-0547">Nucleotide-binding</keyword>
<dbReference type="Gene3D" id="3.90.1150.10">
    <property type="entry name" value="Aspartate Aminotransferase, domain 1"/>
    <property type="match status" value="1"/>
</dbReference>
<dbReference type="EMBL" id="VCAU01000075">
    <property type="protein sequence ID" value="KAF9886580.1"/>
    <property type="molecule type" value="Genomic_DNA"/>
</dbReference>
<evidence type="ECO:0000256" key="3">
    <source>
        <dbReference type="PROSITE-ProRule" id="PRU00409"/>
    </source>
</evidence>
<dbReference type="Proteomes" id="UP001194746">
    <property type="component" value="Unassembled WGS sequence"/>
</dbReference>
<dbReference type="InterPro" id="IPR004838">
    <property type="entry name" value="NHTrfase_class1_PyrdxlP-BS"/>
</dbReference>
<dbReference type="InterPro" id="IPR015422">
    <property type="entry name" value="PyrdxlP-dep_Trfase_small"/>
</dbReference>
<dbReference type="SUPFAM" id="SSF56059">
    <property type="entry name" value="Glutathione synthetase ATP-binding domain-like"/>
    <property type="match status" value="1"/>
</dbReference>
<name>A0AAD4CHH6_ASPNN</name>
<keyword evidence="6" id="KW-1185">Reference proteome</keyword>
<comment type="similarity">
    <text evidence="1">Belongs to the class-I pyridoxal-phosphate-dependent aminotransferase family.</text>
</comment>
<gene>
    <name evidence="5" type="ORF">FE257_011352</name>
</gene>
<dbReference type="CDD" id="cd00609">
    <property type="entry name" value="AAT_like"/>
    <property type="match status" value="1"/>
</dbReference>
<reference evidence="5" key="1">
    <citation type="journal article" date="2019" name="Beilstein J. Org. Chem.">
        <title>Nanangenines: drimane sesquiterpenoids as the dominant metabolite cohort of a novel Australian fungus, Aspergillus nanangensis.</title>
        <authorList>
            <person name="Lacey H.J."/>
            <person name="Gilchrist C.L.M."/>
            <person name="Crombie A."/>
            <person name="Kalaitzis J.A."/>
            <person name="Vuong D."/>
            <person name="Rutledge P.J."/>
            <person name="Turner P."/>
            <person name="Pitt J.I."/>
            <person name="Lacey E."/>
            <person name="Chooi Y.H."/>
            <person name="Piggott A.M."/>
        </authorList>
    </citation>
    <scope>NUCLEOTIDE SEQUENCE</scope>
    <source>
        <strain evidence="5">MST-FP2251</strain>
    </source>
</reference>
<feature type="domain" description="ATP-grasp" evidence="4">
    <location>
        <begin position="632"/>
        <end position="861"/>
    </location>
</feature>
<dbReference type="InterPro" id="IPR011761">
    <property type="entry name" value="ATP-grasp"/>
</dbReference>
<reference evidence="5" key="2">
    <citation type="submission" date="2020-02" db="EMBL/GenBank/DDBJ databases">
        <authorList>
            <person name="Gilchrist C.L.M."/>
            <person name="Chooi Y.-H."/>
        </authorList>
    </citation>
    <scope>NUCLEOTIDE SEQUENCE</scope>
    <source>
        <strain evidence="5">MST-FP2251</strain>
    </source>
</reference>
<dbReference type="GO" id="GO:0046872">
    <property type="term" value="F:metal ion binding"/>
    <property type="evidence" value="ECO:0007669"/>
    <property type="project" value="InterPro"/>
</dbReference>
<dbReference type="PANTHER" id="PTHR37018:SF1">
    <property type="entry name" value="CULTURE SPECIFIC PROTEIN, PUTATIVE (AFU_ORTHOLOGUE AFUA_2G00130)-RELATED"/>
    <property type="match status" value="1"/>
</dbReference>
<dbReference type="InterPro" id="IPR015424">
    <property type="entry name" value="PyrdxlP-dep_Trfase"/>
</dbReference>
<evidence type="ECO:0000259" key="4">
    <source>
        <dbReference type="PROSITE" id="PS50975"/>
    </source>
</evidence>
<sequence>MASSLVPSCRALRYTGYDSLVNVNDIVDDDMYDPVSNPGGIVNLGTTMNPLMSDFVIEFIETKYRIDAKLTIRYNYSSGSPELRATMADLANRHFSPSTTIQPENVIATNGLTGLVNSLIYTLLDKNETVLMPTPAYNLLVTAAQKRNDIKCVFADTEDIDQFSASAVGQYLTAFSVAMERAYQNGTPVKAILMCNPHNPLGKCYDREVLRAVVEFCHERQIHLIADEIYGLSALDGSFSSTLSLKRMPTENLHVIYGISKDWGFNGLRLGFMISHNKPVINTMKQAVGRFTRFSSLTENFFINFLSDRSFIDEVYIPTLRQRIHVAKSTATSFLSELKIPYITTSAGFFLWVDLSHWCRYFPSKDDSETSDIQLARHMVTHRVFMQPTKAFVTKHPGYFRFAYSRDETTLQEGLSRLKQALAALEAKNSTPCRSQSEKKSRFGQYMQRIKSASPGMGFELGNDQPNSFMMNPPESVTLDYTLHDLYALDNDQEDVWVVYAYAPPPNIPIAPSTPPLTRFPVQSPVCPVMNKEELAQSVFHVTAQRFGFCSGPMRIVIFELGPNHSRYQTDLSHVFSQLSPSQRPIPMYTHHPKDLTLSSPNSRLAVTVPLDWLTHLPHITDPRTHYNLLSKRGLAHSGLPTPQTTVIDTILSPGHHPFTDAQLQYETTRMTQPIRSHPLPFILKVPRVASIGQGTFIVETEKDRSAADAIFRDEVTSMLRALTPANETLRPCNIILQEMVSGDTVGLTFFVTRSGRAIFNCCTRQEVDDAYCWSGGLVSYAEQSALERHYRRIMETVARFLHQSGYYGPAGVDVMTDEGGTQLVVDLNVRITGTYHLGPLRGHFTRKGFGEAAALANQRVNCGRGEFEGYFERELQGGSLLVTAWVHAKDASLVTITAAERDVSRLKGLMQKVAGFVDGGGKQDIKSKL</sequence>
<evidence type="ECO:0000256" key="2">
    <source>
        <dbReference type="ARBA" id="ARBA00022898"/>
    </source>
</evidence>
<dbReference type="Gene3D" id="3.40.640.10">
    <property type="entry name" value="Type I PLP-dependent aspartate aminotransferase-like (Major domain)"/>
    <property type="match status" value="1"/>
</dbReference>
<accession>A0AAD4CHH6</accession>